<dbReference type="Proteomes" id="UP000476332">
    <property type="component" value="Unassembled WGS sequence"/>
</dbReference>
<dbReference type="PANTHER" id="PTHR43364:SF4">
    <property type="entry name" value="NAD(P)-LINKED OXIDOREDUCTASE SUPERFAMILY PROTEIN"/>
    <property type="match status" value="1"/>
</dbReference>
<keyword evidence="4" id="KW-1185">Reference proteome</keyword>
<dbReference type="InterPro" id="IPR023210">
    <property type="entry name" value="NADP_OxRdtase_dom"/>
</dbReference>
<dbReference type="GO" id="GO:0005829">
    <property type="term" value="C:cytosol"/>
    <property type="evidence" value="ECO:0007669"/>
    <property type="project" value="TreeGrafter"/>
</dbReference>
<proteinExistence type="predicted"/>
<organism evidence="3 4">
    <name type="scientific">Aurantimonas aggregata</name>
    <dbReference type="NCBI Taxonomy" id="2047720"/>
    <lineage>
        <taxon>Bacteria</taxon>
        <taxon>Pseudomonadati</taxon>
        <taxon>Pseudomonadota</taxon>
        <taxon>Alphaproteobacteria</taxon>
        <taxon>Hyphomicrobiales</taxon>
        <taxon>Aurantimonadaceae</taxon>
        <taxon>Aurantimonas</taxon>
    </lineage>
</organism>
<evidence type="ECO:0000256" key="1">
    <source>
        <dbReference type="ARBA" id="ARBA00023002"/>
    </source>
</evidence>
<gene>
    <name evidence="3" type="ORF">GTW51_22405</name>
</gene>
<feature type="domain" description="NADP-dependent oxidoreductase" evidence="2">
    <location>
        <begin position="15"/>
        <end position="310"/>
    </location>
</feature>
<keyword evidence="1" id="KW-0560">Oxidoreductase</keyword>
<dbReference type="AlphaFoldDB" id="A0A6L9MPC8"/>
<dbReference type="Pfam" id="PF00248">
    <property type="entry name" value="Aldo_ket_red"/>
    <property type="match status" value="1"/>
</dbReference>
<name>A0A6L9MPC8_9HYPH</name>
<evidence type="ECO:0000313" key="3">
    <source>
        <dbReference type="EMBL" id="NDV89406.1"/>
    </source>
</evidence>
<dbReference type="FunFam" id="3.20.20.100:FF:000004">
    <property type="entry name" value="Oxidoreductase, aldo/keto reductase"/>
    <property type="match status" value="1"/>
</dbReference>
<reference evidence="3 4" key="1">
    <citation type="submission" date="2020-01" db="EMBL/GenBank/DDBJ databases">
        <title>Genomes of bacteria type strains.</title>
        <authorList>
            <person name="Chen J."/>
            <person name="Zhu S."/>
            <person name="Chen J."/>
        </authorList>
    </citation>
    <scope>NUCLEOTIDE SEQUENCE [LARGE SCALE GENOMIC DNA]</scope>
    <source>
        <strain evidence="3 4">KCTC 52919</strain>
    </source>
</reference>
<accession>A0A6L9MPC8</accession>
<protein>
    <submittedName>
        <fullName evidence="3">Aldo/keto reductase</fullName>
    </submittedName>
</protein>
<evidence type="ECO:0000313" key="4">
    <source>
        <dbReference type="Proteomes" id="UP000476332"/>
    </source>
</evidence>
<dbReference type="EMBL" id="JAAAMJ010000043">
    <property type="protein sequence ID" value="NDV89406.1"/>
    <property type="molecule type" value="Genomic_DNA"/>
</dbReference>
<comment type="caution">
    <text evidence="3">The sequence shown here is derived from an EMBL/GenBank/DDBJ whole genome shotgun (WGS) entry which is preliminary data.</text>
</comment>
<dbReference type="RefSeq" id="WP_163046256.1">
    <property type="nucleotide sequence ID" value="NZ_JAAAMJ010000043.1"/>
</dbReference>
<evidence type="ECO:0000259" key="2">
    <source>
        <dbReference type="Pfam" id="PF00248"/>
    </source>
</evidence>
<dbReference type="GO" id="GO:0016491">
    <property type="term" value="F:oxidoreductase activity"/>
    <property type="evidence" value="ECO:0007669"/>
    <property type="project" value="UniProtKB-KW"/>
</dbReference>
<dbReference type="InterPro" id="IPR036812">
    <property type="entry name" value="NAD(P)_OxRdtase_dom_sf"/>
</dbReference>
<sequence length="334" mass="36825">MPQRRLGRSGLIVSRLCLGTMMFGARTEEAEARRIVHDASAIGVNFIDTADSYAEGRSEEITGRAIAADRDHWILATKLANPMGEGPNRRGLSRKWIHQEVRASLSRLGTDYVDIVYLHKEDRETPAAETVRAIADLIRSGAIRYFGVSNFRAWRMAEICALCDREGIDRPIVNQLLYHPLNRSAEVETLPACRHFGVGALIYSPLARGVLTGKYASTGKASAESRAGRGDKRMLEAEFHPASLRAAEELARLAAARDMSLTDFSLAWTLANPAVTGLIAGPRTLEQWRGYGKAFEFAWREEDESAVDAVVGLGATAVPHFFDPAYPPEGRFRP</sequence>
<dbReference type="PANTHER" id="PTHR43364">
    <property type="entry name" value="NADH-SPECIFIC METHYLGLYOXAL REDUCTASE-RELATED"/>
    <property type="match status" value="1"/>
</dbReference>
<dbReference type="Gene3D" id="3.20.20.100">
    <property type="entry name" value="NADP-dependent oxidoreductase domain"/>
    <property type="match status" value="1"/>
</dbReference>
<dbReference type="InterPro" id="IPR050523">
    <property type="entry name" value="AKR_Detox_Biosynth"/>
</dbReference>
<dbReference type="SUPFAM" id="SSF51430">
    <property type="entry name" value="NAD(P)-linked oxidoreductase"/>
    <property type="match status" value="1"/>
</dbReference>